<reference evidence="2" key="1">
    <citation type="submission" date="2020-09" db="EMBL/GenBank/DDBJ databases">
        <title>Novel species in genus Aeromicrobium.</title>
        <authorList>
            <person name="Zhang G."/>
        </authorList>
    </citation>
    <scope>NUCLEOTIDE SEQUENCE</scope>
    <source>
        <strain evidence="2">Zg-636</strain>
    </source>
</reference>
<comment type="caution">
    <text evidence="2">The sequence shown here is derived from an EMBL/GenBank/DDBJ whole genome shotgun (WGS) entry which is preliminary data.</text>
</comment>
<dbReference type="SUPFAM" id="SSF54593">
    <property type="entry name" value="Glyoxalase/Bleomycin resistance protein/Dihydroxybiphenyl dioxygenase"/>
    <property type="match status" value="1"/>
</dbReference>
<dbReference type="Pfam" id="PF18029">
    <property type="entry name" value="Glyoxalase_6"/>
    <property type="match status" value="1"/>
</dbReference>
<dbReference type="AlphaFoldDB" id="A0A8I0K1W6"/>
<dbReference type="PANTHER" id="PTHR35908">
    <property type="entry name" value="HYPOTHETICAL FUSION PROTEIN"/>
    <property type="match status" value="1"/>
</dbReference>
<sequence>MTSDAITLSDITLNAPDAFALARFYAVITRGEAHGTSAWARVTGPGGQIGFQQDADFRPPTWPDGAVPMQMHLDFLVDDLVATESRVLTAGATRFQWQPNADHCLVYADPVGHPFCLTLWDDPLAPTH</sequence>
<dbReference type="Proteomes" id="UP000620591">
    <property type="component" value="Unassembled WGS sequence"/>
</dbReference>
<dbReference type="RefSeq" id="WP_187768416.1">
    <property type="nucleotide sequence ID" value="NZ_JACTVM010000001.1"/>
</dbReference>
<gene>
    <name evidence="2" type="ORF">IBG24_01845</name>
</gene>
<dbReference type="Gene3D" id="3.10.180.10">
    <property type="entry name" value="2,3-Dihydroxybiphenyl 1,2-Dioxygenase, domain 1"/>
    <property type="match status" value="1"/>
</dbReference>
<accession>A0A8I0K1W6</accession>
<dbReference type="EMBL" id="JACTVM010000001">
    <property type="protein sequence ID" value="MBC9225055.1"/>
    <property type="molecule type" value="Genomic_DNA"/>
</dbReference>
<dbReference type="InterPro" id="IPR041581">
    <property type="entry name" value="Glyoxalase_6"/>
</dbReference>
<dbReference type="PANTHER" id="PTHR35908:SF1">
    <property type="entry name" value="CONSERVED PROTEIN"/>
    <property type="match status" value="1"/>
</dbReference>
<organism evidence="2 3">
    <name type="scientific">Aeromicrobium senzhongii</name>
    <dbReference type="NCBI Taxonomy" id="2663859"/>
    <lineage>
        <taxon>Bacteria</taxon>
        <taxon>Bacillati</taxon>
        <taxon>Actinomycetota</taxon>
        <taxon>Actinomycetes</taxon>
        <taxon>Propionibacteriales</taxon>
        <taxon>Nocardioidaceae</taxon>
        <taxon>Aeromicrobium</taxon>
    </lineage>
</organism>
<feature type="domain" description="Glyoxalase-like" evidence="1">
    <location>
        <begin position="11"/>
        <end position="118"/>
    </location>
</feature>
<dbReference type="CDD" id="cd06587">
    <property type="entry name" value="VOC"/>
    <property type="match status" value="1"/>
</dbReference>
<evidence type="ECO:0000313" key="3">
    <source>
        <dbReference type="Proteomes" id="UP000620591"/>
    </source>
</evidence>
<proteinExistence type="predicted"/>
<evidence type="ECO:0000259" key="1">
    <source>
        <dbReference type="Pfam" id="PF18029"/>
    </source>
</evidence>
<protein>
    <submittedName>
        <fullName evidence="2">VOC family protein</fullName>
    </submittedName>
</protein>
<evidence type="ECO:0000313" key="2">
    <source>
        <dbReference type="EMBL" id="MBC9225055.1"/>
    </source>
</evidence>
<dbReference type="InterPro" id="IPR029068">
    <property type="entry name" value="Glyas_Bleomycin-R_OHBP_Dase"/>
</dbReference>
<name>A0A8I0K1W6_9ACTN</name>